<accession>A0A9P5QCZ0</accession>
<evidence type="ECO:0000313" key="2">
    <source>
        <dbReference type="EMBL" id="KAF9078700.1"/>
    </source>
</evidence>
<dbReference type="InterPro" id="IPR040441">
    <property type="entry name" value="CFA20/CFAP20DC"/>
</dbReference>
<proteinExistence type="predicted"/>
<dbReference type="OrthoDB" id="7486196at2759"/>
<reference evidence="2" key="1">
    <citation type="submission" date="2020-11" db="EMBL/GenBank/DDBJ databases">
        <authorList>
            <consortium name="DOE Joint Genome Institute"/>
            <person name="Ahrendt S."/>
            <person name="Riley R."/>
            <person name="Andreopoulos W."/>
            <person name="Labutti K."/>
            <person name="Pangilinan J."/>
            <person name="Ruiz-Duenas F.J."/>
            <person name="Barrasa J.M."/>
            <person name="Sanchez-Garcia M."/>
            <person name="Camarero S."/>
            <person name="Miyauchi S."/>
            <person name="Serrano A."/>
            <person name="Linde D."/>
            <person name="Babiker R."/>
            <person name="Drula E."/>
            <person name="Ayuso-Fernandez I."/>
            <person name="Pacheco R."/>
            <person name="Padilla G."/>
            <person name="Ferreira P."/>
            <person name="Barriuso J."/>
            <person name="Kellner H."/>
            <person name="Castanera R."/>
            <person name="Alfaro M."/>
            <person name="Ramirez L."/>
            <person name="Pisabarro A.G."/>
            <person name="Kuo A."/>
            <person name="Tritt A."/>
            <person name="Lipzen A."/>
            <person name="He G."/>
            <person name="Yan M."/>
            <person name="Ng V."/>
            <person name="Cullen D."/>
            <person name="Martin F."/>
            <person name="Rosso M.-N."/>
            <person name="Henrissat B."/>
            <person name="Hibbett D."/>
            <person name="Martinez A.T."/>
            <person name="Grigoriev I.V."/>
        </authorList>
    </citation>
    <scope>NUCLEOTIDE SEQUENCE</scope>
    <source>
        <strain evidence="2">AH 40177</strain>
    </source>
</reference>
<sequence length="252" mass="28095">MFSAAIQPGLVSLFSSTGFNPLGLFETRTDESLVADAFIGLLNDRSSEPKPQSPVALVSQPPEEGFVLDQTVLHIQSPSLPKTFILCPAQAAAGVELGLKHPWVHLQVRNMEKEWSFEMGISDQTGRKGILRFSTFQKHPRLKVNSSPPLLHLPLSFPPSSSQLTAWSTISLHLPAFLPHFTNTSLIDHVSESIYDEVLHTPVFSKASAPNGQYSHTSYVKIYPTCRLRRIWFSDGGPSQKLPWEFELYARE</sequence>
<evidence type="ECO:0000259" key="1">
    <source>
        <dbReference type="Pfam" id="PF05018"/>
    </source>
</evidence>
<organism evidence="2 3">
    <name type="scientific">Rhodocollybia butyracea</name>
    <dbReference type="NCBI Taxonomy" id="206335"/>
    <lineage>
        <taxon>Eukaryota</taxon>
        <taxon>Fungi</taxon>
        <taxon>Dikarya</taxon>
        <taxon>Basidiomycota</taxon>
        <taxon>Agaricomycotina</taxon>
        <taxon>Agaricomycetes</taxon>
        <taxon>Agaricomycetidae</taxon>
        <taxon>Agaricales</taxon>
        <taxon>Marasmiineae</taxon>
        <taxon>Omphalotaceae</taxon>
        <taxon>Rhodocollybia</taxon>
    </lineage>
</organism>
<evidence type="ECO:0000313" key="3">
    <source>
        <dbReference type="Proteomes" id="UP000772434"/>
    </source>
</evidence>
<keyword evidence="3" id="KW-1185">Reference proteome</keyword>
<gene>
    <name evidence="2" type="ORF">BDP27DRAFT_1206204</name>
</gene>
<comment type="caution">
    <text evidence="2">The sequence shown here is derived from an EMBL/GenBank/DDBJ whole genome shotgun (WGS) entry which is preliminary data.</text>
</comment>
<dbReference type="PANTHER" id="PTHR12458">
    <property type="entry name" value="ORF PROTEIN"/>
    <property type="match status" value="1"/>
</dbReference>
<dbReference type="AlphaFoldDB" id="A0A9P5QCZ0"/>
<dbReference type="InterPro" id="IPR007714">
    <property type="entry name" value="CFA20_dom"/>
</dbReference>
<dbReference type="Pfam" id="PF05018">
    <property type="entry name" value="CFA20_dom"/>
    <property type="match status" value="1"/>
</dbReference>
<name>A0A9P5QCZ0_9AGAR</name>
<dbReference type="Proteomes" id="UP000772434">
    <property type="component" value="Unassembled WGS sequence"/>
</dbReference>
<protein>
    <recommendedName>
        <fullName evidence="1">CFA20 domain-containing protein</fullName>
    </recommendedName>
</protein>
<dbReference type="EMBL" id="JADNRY010000001">
    <property type="protein sequence ID" value="KAF9078700.1"/>
    <property type="molecule type" value="Genomic_DNA"/>
</dbReference>
<feature type="domain" description="CFA20" evidence="1">
    <location>
        <begin position="68"/>
        <end position="244"/>
    </location>
</feature>